<dbReference type="InterPro" id="IPR029058">
    <property type="entry name" value="AB_hydrolase_fold"/>
</dbReference>
<dbReference type="Proteomes" id="UP001490365">
    <property type="component" value="Unassembled WGS sequence"/>
</dbReference>
<comment type="similarity">
    <text evidence="1">Belongs to the 'GDXG' lipolytic enzyme family.</text>
</comment>
<dbReference type="Gene3D" id="3.40.50.1820">
    <property type="entry name" value="alpha/beta hydrolase"/>
    <property type="match status" value="1"/>
</dbReference>
<accession>A0ABV1TK85</accession>
<dbReference type="InterPro" id="IPR050300">
    <property type="entry name" value="GDXG_lipolytic_enzyme"/>
</dbReference>
<protein>
    <submittedName>
        <fullName evidence="4">Alpha/beta hydrolase</fullName>
    </submittedName>
</protein>
<keyword evidence="5" id="KW-1185">Reference proteome</keyword>
<keyword evidence="2 4" id="KW-0378">Hydrolase</keyword>
<dbReference type="PANTHER" id="PTHR48081:SF8">
    <property type="entry name" value="ALPHA_BETA HYDROLASE FOLD-3 DOMAIN-CONTAINING PROTEIN-RELATED"/>
    <property type="match status" value="1"/>
</dbReference>
<proteinExistence type="inferred from homology"/>
<dbReference type="InterPro" id="IPR013094">
    <property type="entry name" value="AB_hydrolase_3"/>
</dbReference>
<dbReference type="GO" id="GO:0016787">
    <property type="term" value="F:hydrolase activity"/>
    <property type="evidence" value="ECO:0007669"/>
    <property type="project" value="UniProtKB-KW"/>
</dbReference>
<feature type="domain" description="Alpha/beta hydrolase fold-3" evidence="3">
    <location>
        <begin position="83"/>
        <end position="291"/>
    </location>
</feature>
<evidence type="ECO:0000256" key="2">
    <source>
        <dbReference type="ARBA" id="ARBA00022801"/>
    </source>
</evidence>
<dbReference type="SUPFAM" id="SSF53474">
    <property type="entry name" value="alpha/beta-Hydrolases"/>
    <property type="match status" value="1"/>
</dbReference>
<dbReference type="EMBL" id="JBEOZM010000010">
    <property type="protein sequence ID" value="MER6270119.1"/>
    <property type="molecule type" value="Genomic_DNA"/>
</dbReference>
<reference evidence="4 5" key="1">
    <citation type="submission" date="2024-06" db="EMBL/GenBank/DDBJ databases">
        <title>The Natural Products Discovery Center: Release of the First 8490 Sequenced Strains for Exploring Actinobacteria Biosynthetic Diversity.</title>
        <authorList>
            <person name="Kalkreuter E."/>
            <person name="Kautsar S.A."/>
            <person name="Yang D."/>
            <person name="Bader C.D."/>
            <person name="Teijaro C.N."/>
            <person name="Fluegel L."/>
            <person name="Davis C.M."/>
            <person name="Simpson J.R."/>
            <person name="Lauterbach L."/>
            <person name="Steele A.D."/>
            <person name="Gui C."/>
            <person name="Meng S."/>
            <person name="Li G."/>
            <person name="Viehrig K."/>
            <person name="Ye F."/>
            <person name="Su P."/>
            <person name="Kiefer A.F."/>
            <person name="Nichols A."/>
            <person name="Cepeda A.J."/>
            <person name="Yan W."/>
            <person name="Fan B."/>
            <person name="Jiang Y."/>
            <person name="Adhikari A."/>
            <person name="Zheng C.-J."/>
            <person name="Schuster L."/>
            <person name="Cowan T.M."/>
            <person name="Smanski M.J."/>
            <person name="Chevrette M.G."/>
            <person name="De Carvalho L.P.S."/>
            <person name="Shen B."/>
        </authorList>
    </citation>
    <scope>NUCLEOTIDE SEQUENCE [LARGE SCALE GENOMIC DNA]</scope>
    <source>
        <strain evidence="4 5">NPDC001694</strain>
    </source>
</reference>
<dbReference type="Pfam" id="PF07859">
    <property type="entry name" value="Abhydrolase_3"/>
    <property type="match status" value="1"/>
</dbReference>
<dbReference type="PROSITE" id="PS01173">
    <property type="entry name" value="LIPASE_GDXG_HIS"/>
    <property type="match status" value="1"/>
</dbReference>
<sequence length="322" mass="34816">MAAQTSSIVLEPEARELAEATSHHPFLYELDPAAARKVLDDLQAAPVDKLPVDEEWVTVPAAVGDVRVRIVKPQGATGMLPVVLYMHGGGWVLGNAGTHDRLVRELAVGARAAVVFVEYTPSPEAHYPVAIEQGYATAQWIVREGAAKGLDAQRMAVAGESVGGNMTAALALMAKERGDVTFVQQSMYYPVTDAAMNTGSYDQFADGYYLSRKLMEWFWDAYTTDPDQRAEITASPNRAAPEQLSDLPPALLIVDEADVLRDEGEAYAAKLRAAGVPVTTVRYDGTVHDFMMLNSLSESEAARGAIDQATTFLRNALGTDRD</sequence>
<dbReference type="PANTHER" id="PTHR48081">
    <property type="entry name" value="AB HYDROLASE SUPERFAMILY PROTEIN C4A8.06C"/>
    <property type="match status" value="1"/>
</dbReference>
<dbReference type="InterPro" id="IPR002168">
    <property type="entry name" value="Lipase_GDXG_HIS_AS"/>
</dbReference>
<evidence type="ECO:0000259" key="3">
    <source>
        <dbReference type="Pfam" id="PF07859"/>
    </source>
</evidence>
<evidence type="ECO:0000313" key="5">
    <source>
        <dbReference type="Proteomes" id="UP001490365"/>
    </source>
</evidence>
<name>A0ABV1TK85_9ACTN</name>
<comment type="caution">
    <text evidence="4">The sequence shown here is derived from an EMBL/GenBank/DDBJ whole genome shotgun (WGS) entry which is preliminary data.</text>
</comment>
<organism evidence="4 5">
    <name type="scientific">Streptomyces sp. 900105755</name>
    <dbReference type="NCBI Taxonomy" id="3154389"/>
    <lineage>
        <taxon>Bacteria</taxon>
        <taxon>Bacillati</taxon>
        <taxon>Actinomycetota</taxon>
        <taxon>Actinomycetes</taxon>
        <taxon>Kitasatosporales</taxon>
        <taxon>Streptomycetaceae</taxon>
        <taxon>Streptomyces</taxon>
    </lineage>
</organism>
<gene>
    <name evidence="4" type="ORF">ABT211_22915</name>
</gene>
<dbReference type="RefSeq" id="WP_351958579.1">
    <property type="nucleotide sequence ID" value="NZ_JBEOZM010000010.1"/>
</dbReference>
<evidence type="ECO:0000256" key="1">
    <source>
        <dbReference type="ARBA" id="ARBA00010515"/>
    </source>
</evidence>
<evidence type="ECO:0000313" key="4">
    <source>
        <dbReference type="EMBL" id="MER6270119.1"/>
    </source>
</evidence>